<reference evidence="4 5" key="1">
    <citation type="submission" date="2018-07" db="EMBL/GenBank/DDBJ databases">
        <title>The complete nuclear genome of the prasinophyte Chloropicon primus (CCMP1205).</title>
        <authorList>
            <person name="Pombert J.-F."/>
            <person name="Otis C."/>
            <person name="Turmel M."/>
            <person name="Lemieux C."/>
        </authorList>
    </citation>
    <scope>NUCLEOTIDE SEQUENCE [LARGE SCALE GENOMIC DNA]</scope>
    <source>
        <strain evidence="4 5">CCMP1205</strain>
    </source>
</reference>
<accession>A0A5B8MGW2</accession>
<proteinExistence type="predicted"/>
<feature type="coiled-coil region" evidence="1">
    <location>
        <begin position="177"/>
        <end position="204"/>
    </location>
</feature>
<evidence type="ECO:0000256" key="3">
    <source>
        <dbReference type="SAM" id="Phobius"/>
    </source>
</evidence>
<keyword evidence="3" id="KW-0812">Transmembrane</keyword>
<sequence>MKGTTANERTTYTSLVEHPVVHKLKQVAREWRDALSSGFQSGKGDESKAKWWLLFGIVFVFTSVLFLQNGASNSGLNMDRAAAIRIQEARLEAKKHAADLDKLRRKVKICKDENRVYVSDISQLKIDMKSMEDIIANKSKTNKELEQELGESFGSNTEIQQAVGKLNSQIQEQAETIDQRNSDIVQLNSDIDQLNSDLEVARTKSNAYKTILETKVRELEDIQVKMKSFKKVSDLQEKLIESFKRSCTNAAPTGGGSDDTSDAGGDAGGDDG</sequence>
<feature type="transmembrane region" description="Helical" evidence="3">
    <location>
        <begin position="51"/>
        <end position="71"/>
    </location>
</feature>
<gene>
    <name evidence="4" type="ORF">A3770_03p21770</name>
</gene>
<evidence type="ECO:0000313" key="4">
    <source>
        <dbReference type="EMBL" id="QDZ19659.1"/>
    </source>
</evidence>
<feature type="region of interest" description="Disordered" evidence="2">
    <location>
        <begin position="247"/>
        <end position="272"/>
    </location>
</feature>
<dbReference type="Gene3D" id="1.10.287.1490">
    <property type="match status" value="1"/>
</dbReference>
<keyword evidence="5" id="KW-1185">Reference proteome</keyword>
<dbReference type="Proteomes" id="UP000316726">
    <property type="component" value="Chromosome 3"/>
</dbReference>
<keyword evidence="3" id="KW-0472">Membrane</keyword>
<dbReference type="AlphaFoldDB" id="A0A5B8MGW2"/>
<evidence type="ECO:0000256" key="2">
    <source>
        <dbReference type="SAM" id="MobiDB-lite"/>
    </source>
</evidence>
<keyword evidence="1" id="KW-0175">Coiled coil</keyword>
<keyword evidence="3" id="KW-1133">Transmembrane helix</keyword>
<organism evidence="4 5">
    <name type="scientific">Chloropicon primus</name>
    <dbReference type="NCBI Taxonomy" id="1764295"/>
    <lineage>
        <taxon>Eukaryota</taxon>
        <taxon>Viridiplantae</taxon>
        <taxon>Chlorophyta</taxon>
        <taxon>Chloropicophyceae</taxon>
        <taxon>Chloropicales</taxon>
        <taxon>Chloropicaceae</taxon>
        <taxon>Chloropicon</taxon>
    </lineage>
</organism>
<dbReference type="EMBL" id="CP031036">
    <property type="protein sequence ID" value="QDZ19659.1"/>
    <property type="molecule type" value="Genomic_DNA"/>
</dbReference>
<evidence type="ECO:0000313" key="5">
    <source>
        <dbReference type="Proteomes" id="UP000316726"/>
    </source>
</evidence>
<feature type="coiled-coil region" evidence="1">
    <location>
        <begin position="86"/>
        <end position="148"/>
    </location>
</feature>
<evidence type="ECO:0000256" key="1">
    <source>
        <dbReference type="SAM" id="Coils"/>
    </source>
</evidence>
<protein>
    <submittedName>
        <fullName evidence="4">Uncharacterized protein</fullName>
    </submittedName>
</protein>
<name>A0A5B8MGW2_9CHLO</name>